<gene>
    <name evidence="1" type="ORF">ACFQ27_03885</name>
</gene>
<organism evidence="1 2">
    <name type="scientific">Phenylobacterium conjunctum</name>
    <dbReference type="NCBI Taxonomy" id="1298959"/>
    <lineage>
        <taxon>Bacteria</taxon>
        <taxon>Pseudomonadati</taxon>
        <taxon>Pseudomonadota</taxon>
        <taxon>Alphaproteobacteria</taxon>
        <taxon>Caulobacterales</taxon>
        <taxon>Caulobacteraceae</taxon>
        <taxon>Phenylobacterium</taxon>
    </lineage>
</organism>
<protein>
    <submittedName>
        <fullName evidence="1">Uncharacterized protein</fullName>
    </submittedName>
</protein>
<name>A0ABW3SXQ3_9CAUL</name>
<dbReference type="RefSeq" id="WP_377352626.1">
    <property type="nucleotide sequence ID" value="NZ_JBHTLQ010000006.1"/>
</dbReference>
<dbReference type="EMBL" id="JBHTLQ010000006">
    <property type="protein sequence ID" value="MFD1189709.1"/>
    <property type="molecule type" value="Genomic_DNA"/>
</dbReference>
<comment type="caution">
    <text evidence="1">The sequence shown here is derived from an EMBL/GenBank/DDBJ whole genome shotgun (WGS) entry which is preliminary data.</text>
</comment>
<reference evidence="2" key="1">
    <citation type="journal article" date="2019" name="Int. J. Syst. Evol. Microbiol.">
        <title>The Global Catalogue of Microorganisms (GCM) 10K type strain sequencing project: providing services to taxonomists for standard genome sequencing and annotation.</title>
        <authorList>
            <consortium name="The Broad Institute Genomics Platform"/>
            <consortium name="The Broad Institute Genome Sequencing Center for Infectious Disease"/>
            <person name="Wu L."/>
            <person name="Ma J."/>
        </authorList>
    </citation>
    <scope>NUCLEOTIDE SEQUENCE [LARGE SCALE GENOMIC DNA]</scope>
    <source>
        <strain evidence="2">CCUG 55074</strain>
    </source>
</reference>
<evidence type="ECO:0000313" key="1">
    <source>
        <dbReference type="EMBL" id="MFD1189709.1"/>
    </source>
</evidence>
<keyword evidence="2" id="KW-1185">Reference proteome</keyword>
<sequence length="96" mass="11103">MTLRRPKNPGARRHIKRTEAQERAFRVFRLRGLWFSLYGGLTGHRLAAAQALIDAELADLGVETQTARRARERRELYERLAAEEAAERELEAELPF</sequence>
<dbReference type="Proteomes" id="UP001597216">
    <property type="component" value="Unassembled WGS sequence"/>
</dbReference>
<accession>A0ABW3SXQ3</accession>
<proteinExistence type="predicted"/>
<evidence type="ECO:0000313" key="2">
    <source>
        <dbReference type="Proteomes" id="UP001597216"/>
    </source>
</evidence>